<sequence>MFKPLSWAVVLCATLLSCESRQPVTVTTAPTESATSAAPAAPAKPTRPGVADTTAAFATLSAQPDSTHRPPTITIGGQQYRLLTSAKTDPNRRLPVPQDPADSAEVVTAESEAMALAGSYGYDVQYTVSLVAANGKPRFTATLHKADFAAAMGPTHVNESFAAAPDFYGYLPGFNALAFVVSFYLHDTDDGGEALLLLDATTGKVRHIGMQGWAFGATDGITLTPDGRTLLTSYEIVHANGRSVKLARKGLEIAGTLLINDQTVLAVYEGETYIDADGGMTNREINGPNAYLLDLNGREIGRFNFHGTQAEMGYGFTYKYLAQTRSHYLFDDGIKVLFVLNRDNPRAHRPVRLTQLRKFTAPQRPTEVRLHLTSTLGSHLTLYVDTLSSSAVRYSLRKPTYEP</sequence>
<dbReference type="AlphaFoldDB" id="A0A4Z0Q8G6"/>
<gene>
    <name evidence="2" type="ORF">E5K02_16400</name>
</gene>
<proteinExistence type="predicted"/>
<feature type="region of interest" description="Disordered" evidence="1">
    <location>
        <begin position="29"/>
        <end position="50"/>
    </location>
</feature>
<name>A0A4Z0Q8G6_9BACT</name>
<evidence type="ECO:0000313" key="3">
    <source>
        <dbReference type="Proteomes" id="UP000298471"/>
    </source>
</evidence>
<dbReference type="Proteomes" id="UP000298471">
    <property type="component" value="Unassembled WGS sequence"/>
</dbReference>
<accession>A0A4Z0Q8G6</accession>
<dbReference type="PROSITE" id="PS51257">
    <property type="entry name" value="PROKAR_LIPOPROTEIN"/>
    <property type="match status" value="1"/>
</dbReference>
<comment type="caution">
    <text evidence="2">The sequence shown here is derived from an EMBL/GenBank/DDBJ whole genome shotgun (WGS) entry which is preliminary data.</text>
</comment>
<dbReference type="EMBL" id="SRMB01000003">
    <property type="protein sequence ID" value="TGE26377.1"/>
    <property type="molecule type" value="Genomic_DNA"/>
</dbReference>
<dbReference type="RefSeq" id="WP_135396287.1">
    <property type="nucleotide sequence ID" value="NZ_SRMB01000003.1"/>
</dbReference>
<dbReference type="OrthoDB" id="866273at2"/>
<keyword evidence="3" id="KW-1185">Reference proteome</keyword>
<feature type="compositionally biased region" description="Low complexity" evidence="1">
    <location>
        <begin position="29"/>
        <end position="48"/>
    </location>
</feature>
<reference evidence="2 3" key="1">
    <citation type="submission" date="2019-04" db="EMBL/GenBank/DDBJ databases">
        <authorList>
            <person name="Feng G."/>
            <person name="Zhang J."/>
            <person name="Zhu H."/>
        </authorList>
    </citation>
    <scope>NUCLEOTIDE SEQUENCE [LARGE SCALE GENOMIC DNA]</scope>
    <source>
        <strain evidence="2 3">9PBR-1</strain>
    </source>
</reference>
<protein>
    <submittedName>
        <fullName evidence="2">Uncharacterized protein</fullName>
    </submittedName>
</protein>
<evidence type="ECO:0000313" key="2">
    <source>
        <dbReference type="EMBL" id="TGE26377.1"/>
    </source>
</evidence>
<organism evidence="2 3">
    <name type="scientific">Hymenobacter metallicola</name>
    <dbReference type="NCBI Taxonomy" id="2563114"/>
    <lineage>
        <taxon>Bacteria</taxon>
        <taxon>Pseudomonadati</taxon>
        <taxon>Bacteroidota</taxon>
        <taxon>Cytophagia</taxon>
        <taxon>Cytophagales</taxon>
        <taxon>Hymenobacteraceae</taxon>
        <taxon>Hymenobacter</taxon>
    </lineage>
</organism>
<evidence type="ECO:0000256" key="1">
    <source>
        <dbReference type="SAM" id="MobiDB-lite"/>
    </source>
</evidence>